<sequence length="335" mass="37773">MKLFCSVLLFCTAVVSNSFTTAFNDSCQSRCGAGFDTAFPCQCNTKCLNYNDCCTDYTATCIYGGDATVDGRACKRFAQVMEELWANDTDRLDARDVTLNYQAQLPAHGTILDESPDKFFSYVNESRLSSPVYTSFLPLLDNYNPVKNVAENVTDEKIAEQNQFLDVLLDTAIWQSVYDYLKCEGKIQDMSDLRTLFKRLWFDLYPRSGKSTILDSSGFEHVMVGEYKSSGTVNGLHSWLAFYEKEKMATEPNINYYGHTCDVHPHTACTAYDWDGRTKRLSSFFLNSSPAYDLAMYSLCYVMQRGTCHVVVDGQVKTIQTYSKEGHIATAFVVA</sequence>
<dbReference type="EC" id="4.6.1.-" evidence="12"/>
<keyword evidence="5 12" id="KW-0479">Metal-binding</keyword>
<evidence type="ECO:0000259" key="14">
    <source>
        <dbReference type="PROSITE" id="PS51959"/>
    </source>
</evidence>
<accession>A0AAE0YJ60</accession>
<dbReference type="InterPro" id="IPR037227">
    <property type="entry name" value="EndoU-like"/>
</dbReference>
<dbReference type="EMBL" id="JAWDGP010006084">
    <property type="protein sequence ID" value="KAK3747514.1"/>
    <property type="molecule type" value="Genomic_DNA"/>
</dbReference>
<gene>
    <name evidence="15" type="ORF">RRG08_009495</name>
</gene>
<comment type="subunit">
    <text evidence="3 12">Monomer.</text>
</comment>
<evidence type="ECO:0000256" key="7">
    <source>
        <dbReference type="ARBA" id="ARBA00022801"/>
    </source>
</evidence>
<evidence type="ECO:0000313" key="15">
    <source>
        <dbReference type="EMBL" id="KAK3747514.1"/>
    </source>
</evidence>
<dbReference type="InterPro" id="IPR001212">
    <property type="entry name" value="Somatomedin_B_dom"/>
</dbReference>
<evidence type="ECO:0000313" key="16">
    <source>
        <dbReference type="Proteomes" id="UP001283361"/>
    </source>
</evidence>
<organism evidence="15 16">
    <name type="scientific">Elysia crispata</name>
    <name type="common">lettuce slug</name>
    <dbReference type="NCBI Taxonomy" id="231223"/>
    <lineage>
        <taxon>Eukaryota</taxon>
        <taxon>Metazoa</taxon>
        <taxon>Spiralia</taxon>
        <taxon>Lophotrochozoa</taxon>
        <taxon>Mollusca</taxon>
        <taxon>Gastropoda</taxon>
        <taxon>Heterobranchia</taxon>
        <taxon>Euthyneura</taxon>
        <taxon>Panpulmonata</taxon>
        <taxon>Sacoglossa</taxon>
        <taxon>Placobranchoidea</taxon>
        <taxon>Plakobranchidae</taxon>
        <taxon>Elysia</taxon>
    </lineage>
</organism>
<dbReference type="GO" id="GO:0004521">
    <property type="term" value="F:RNA endonuclease activity"/>
    <property type="evidence" value="ECO:0007669"/>
    <property type="project" value="UniProtKB-UniRule"/>
</dbReference>
<protein>
    <recommendedName>
        <fullName evidence="12">Uridylate-specific endoribonuclease</fullName>
        <ecNumber evidence="12">4.6.1.-</ecNumber>
    </recommendedName>
</protein>
<dbReference type="GO" id="GO:0016829">
    <property type="term" value="F:lyase activity"/>
    <property type="evidence" value="ECO:0007669"/>
    <property type="project" value="UniProtKB-KW"/>
</dbReference>
<feature type="chain" id="PRO_5041782064" description="Uridylate-specific endoribonuclease" evidence="12">
    <location>
        <begin position="19"/>
        <end position="335"/>
    </location>
</feature>
<dbReference type="PANTHER" id="PTHR12439">
    <property type="entry name" value="PLACENTAL PROTEIN 11-RELATED"/>
    <property type="match status" value="1"/>
</dbReference>
<comment type="similarity">
    <text evidence="2 12">Belongs to the ENDOU family.</text>
</comment>
<comment type="caution">
    <text evidence="15">The sequence shown here is derived from an EMBL/GenBank/DDBJ whole genome shotgun (WGS) entry which is preliminary data.</text>
</comment>
<dbReference type="AlphaFoldDB" id="A0AAE0YJ60"/>
<evidence type="ECO:0000256" key="10">
    <source>
        <dbReference type="ARBA" id="ARBA00023211"/>
    </source>
</evidence>
<feature type="domain" description="SMB" evidence="13">
    <location>
        <begin position="23"/>
        <end position="68"/>
    </location>
</feature>
<dbReference type="PROSITE" id="PS00524">
    <property type="entry name" value="SMB_1"/>
    <property type="match status" value="1"/>
</dbReference>
<dbReference type="InterPro" id="IPR018998">
    <property type="entry name" value="EndoU_C"/>
</dbReference>
<dbReference type="GO" id="GO:0003723">
    <property type="term" value="F:RNA binding"/>
    <property type="evidence" value="ECO:0007669"/>
    <property type="project" value="UniProtKB-UniRule"/>
</dbReference>
<feature type="domain" description="EndoU" evidence="14">
    <location>
        <begin position="73"/>
        <end position="335"/>
    </location>
</feature>
<dbReference type="PROSITE" id="PS51959">
    <property type="entry name" value="ENDOU"/>
    <property type="match status" value="1"/>
</dbReference>
<comment type="catalytic activity">
    <reaction evidence="12">
        <text>ribonucleotidyl-uridine-RNA = a 5'-end dephospho-uridine-RNA + a 3'-end 2',3'-cyclophospho-ribonucleotide-RNA</text>
        <dbReference type="Rhea" id="RHEA:67792"/>
        <dbReference type="Rhea" id="RHEA-COMP:10464"/>
        <dbReference type="Rhea" id="RHEA-COMP:17354"/>
        <dbReference type="Rhea" id="RHEA-COMP:17356"/>
        <dbReference type="ChEBI" id="CHEBI:83064"/>
        <dbReference type="ChEBI" id="CHEBI:173117"/>
        <dbReference type="ChEBI" id="CHEBI:173224"/>
    </reaction>
</comment>
<dbReference type="GO" id="GO:0016787">
    <property type="term" value="F:hydrolase activity"/>
    <property type="evidence" value="ECO:0007669"/>
    <property type="project" value="UniProtKB-KW"/>
</dbReference>
<dbReference type="GO" id="GO:0046872">
    <property type="term" value="F:metal ion binding"/>
    <property type="evidence" value="ECO:0007669"/>
    <property type="project" value="UniProtKB-UniRule"/>
</dbReference>
<evidence type="ECO:0000256" key="1">
    <source>
        <dbReference type="ARBA" id="ARBA00001936"/>
    </source>
</evidence>
<evidence type="ECO:0000256" key="6">
    <source>
        <dbReference type="ARBA" id="ARBA00022759"/>
    </source>
</evidence>
<dbReference type="SUPFAM" id="SSF142877">
    <property type="entry name" value="EndoU-like"/>
    <property type="match status" value="1"/>
</dbReference>
<evidence type="ECO:0000256" key="11">
    <source>
        <dbReference type="ARBA" id="ARBA00023239"/>
    </source>
</evidence>
<keyword evidence="9" id="KW-1015">Disulfide bond</keyword>
<dbReference type="Proteomes" id="UP001283361">
    <property type="component" value="Unassembled WGS sequence"/>
</dbReference>
<evidence type="ECO:0000256" key="5">
    <source>
        <dbReference type="ARBA" id="ARBA00022723"/>
    </source>
</evidence>
<dbReference type="SUPFAM" id="SSF90188">
    <property type="entry name" value="Somatomedin B domain"/>
    <property type="match status" value="1"/>
</dbReference>
<keyword evidence="12" id="KW-0732">Signal</keyword>
<keyword evidence="11" id="KW-0456">Lyase</keyword>
<keyword evidence="8 12" id="KW-0694">RNA-binding</keyword>
<dbReference type="CDD" id="cd21159">
    <property type="entry name" value="XendoU"/>
    <property type="match status" value="1"/>
</dbReference>
<evidence type="ECO:0000256" key="2">
    <source>
        <dbReference type="ARBA" id="ARBA00010168"/>
    </source>
</evidence>
<evidence type="ECO:0000256" key="12">
    <source>
        <dbReference type="RuleBase" id="RU367085"/>
    </source>
</evidence>
<feature type="signal peptide" evidence="12">
    <location>
        <begin position="1"/>
        <end position="18"/>
    </location>
</feature>
<name>A0AAE0YJ60_9GAST</name>
<keyword evidence="4 12" id="KW-0540">Nuclease</keyword>
<dbReference type="InterPro" id="IPR039787">
    <property type="entry name" value="ENDOU"/>
</dbReference>
<keyword evidence="7 12" id="KW-0378">Hydrolase</keyword>
<evidence type="ECO:0000256" key="9">
    <source>
        <dbReference type="ARBA" id="ARBA00023157"/>
    </source>
</evidence>
<evidence type="ECO:0000256" key="4">
    <source>
        <dbReference type="ARBA" id="ARBA00022722"/>
    </source>
</evidence>
<evidence type="ECO:0000256" key="8">
    <source>
        <dbReference type="ARBA" id="ARBA00022884"/>
    </source>
</evidence>
<dbReference type="Pfam" id="PF01033">
    <property type="entry name" value="Somatomedin_B"/>
    <property type="match status" value="1"/>
</dbReference>
<evidence type="ECO:0000259" key="13">
    <source>
        <dbReference type="PROSITE" id="PS50958"/>
    </source>
</evidence>
<keyword evidence="6 12" id="KW-0255">Endonuclease</keyword>
<keyword evidence="16" id="KW-1185">Reference proteome</keyword>
<dbReference type="PANTHER" id="PTHR12439:SF42">
    <property type="entry name" value="ENDORIBONUCLEASE-RELATED"/>
    <property type="match status" value="1"/>
</dbReference>
<proteinExistence type="inferred from homology"/>
<dbReference type="PROSITE" id="PS50958">
    <property type="entry name" value="SMB_2"/>
    <property type="match status" value="1"/>
</dbReference>
<dbReference type="Pfam" id="PF09412">
    <property type="entry name" value="XendoU"/>
    <property type="match status" value="1"/>
</dbReference>
<keyword evidence="10 12" id="KW-0464">Manganese</keyword>
<reference evidence="15" key="1">
    <citation type="journal article" date="2023" name="G3 (Bethesda)">
        <title>A reference genome for the long-term kleptoplast-retaining sea slug Elysia crispata morphotype clarki.</title>
        <authorList>
            <person name="Eastman K.E."/>
            <person name="Pendleton A.L."/>
            <person name="Shaikh M.A."/>
            <person name="Suttiyut T."/>
            <person name="Ogas R."/>
            <person name="Tomko P."/>
            <person name="Gavelis G."/>
            <person name="Widhalm J.R."/>
            <person name="Wisecaver J.H."/>
        </authorList>
    </citation>
    <scope>NUCLEOTIDE SEQUENCE</scope>
    <source>
        <strain evidence="15">ECLA1</strain>
    </source>
</reference>
<dbReference type="Gene3D" id="4.10.410.20">
    <property type="match status" value="1"/>
</dbReference>
<comment type="cofactor">
    <cofactor evidence="1 12">
        <name>Mn(2+)</name>
        <dbReference type="ChEBI" id="CHEBI:29035"/>
    </cofactor>
</comment>
<dbReference type="SMART" id="SM00201">
    <property type="entry name" value="SO"/>
    <property type="match status" value="1"/>
</dbReference>
<dbReference type="InterPro" id="IPR036024">
    <property type="entry name" value="Somatomedin_B-like_dom_sf"/>
</dbReference>
<evidence type="ECO:0000256" key="3">
    <source>
        <dbReference type="ARBA" id="ARBA00011245"/>
    </source>
</evidence>